<dbReference type="PANTHER" id="PTHR43065:SF42">
    <property type="entry name" value="TWO-COMPONENT SENSOR PPRA"/>
    <property type="match status" value="1"/>
</dbReference>
<dbReference type="RefSeq" id="WP_381511002.1">
    <property type="nucleotide sequence ID" value="NZ_JBHUEL010000002.1"/>
</dbReference>
<dbReference type="InterPro" id="IPR029016">
    <property type="entry name" value="GAF-like_dom_sf"/>
</dbReference>
<dbReference type="PANTHER" id="PTHR43065">
    <property type="entry name" value="SENSOR HISTIDINE KINASE"/>
    <property type="match status" value="1"/>
</dbReference>
<dbReference type="InterPro" id="IPR004358">
    <property type="entry name" value="Sig_transdc_His_kin-like_C"/>
</dbReference>
<dbReference type="EC" id="2.7.13.3" evidence="2"/>
<keyword evidence="3" id="KW-0812">Transmembrane</keyword>
<keyword evidence="5" id="KW-0418">Kinase</keyword>
<keyword evidence="6" id="KW-1185">Reference proteome</keyword>
<protein>
    <recommendedName>
        <fullName evidence="2">histidine kinase</fullName>
        <ecNumber evidence="2">2.7.13.3</ecNumber>
    </recommendedName>
</protein>
<comment type="catalytic activity">
    <reaction evidence="1">
        <text>ATP + protein L-histidine = ADP + protein N-phospho-L-histidine.</text>
        <dbReference type="EC" id="2.7.13.3"/>
    </reaction>
</comment>
<evidence type="ECO:0000313" key="6">
    <source>
        <dbReference type="Proteomes" id="UP001597215"/>
    </source>
</evidence>
<feature type="domain" description="Histidine kinase" evidence="4">
    <location>
        <begin position="483"/>
        <end position="685"/>
    </location>
</feature>
<evidence type="ECO:0000259" key="4">
    <source>
        <dbReference type="PROSITE" id="PS50109"/>
    </source>
</evidence>
<accession>A0ABW4M9Z6</accession>
<feature type="transmembrane region" description="Helical" evidence="3">
    <location>
        <begin position="234"/>
        <end position="253"/>
    </location>
</feature>
<feature type="transmembrane region" description="Helical" evidence="3">
    <location>
        <begin position="161"/>
        <end position="177"/>
    </location>
</feature>
<name>A0ABW4M9Z6_9SPHN</name>
<dbReference type="InterPro" id="IPR036890">
    <property type="entry name" value="HATPase_C_sf"/>
</dbReference>
<feature type="transmembrane region" description="Helical" evidence="3">
    <location>
        <begin position="39"/>
        <end position="58"/>
    </location>
</feature>
<dbReference type="SUPFAM" id="SSF55874">
    <property type="entry name" value="ATPase domain of HSP90 chaperone/DNA topoisomerase II/histidine kinase"/>
    <property type="match status" value="1"/>
</dbReference>
<dbReference type="InterPro" id="IPR014265">
    <property type="entry name" value="XrtA/PrsK"/>
</dbReference>
<dbReference type="GO" id="GO:0004673">
    <property type="term" value="F:protein histidine kinase activity"/>
    <property type="evidence" value="ECO:0007669"/>
    <property type="project" value="UniProtKB-EC"/>
</dbReference>
<evidence type="ECO:0000313" key="5">
    <source>
        <dbReference type="EMBL" id="MFD1765650.1"/>
    </source>
</evidence>
<dbReference type="InterPro" id="IPR003594">
    <property type="entry name" value="HATPase_dom"/>
</dbReference>
<sequence length="697" mass="77064">MGDAFAWIGFWGHSAVGFLYAALAIWVFQQFGGKSRQQIALIAALSATAFWGIATILGGPGSLLASSGETLRNMGWLAFLFALLSNGEGKQHPRTIRMLYGALFLALIFQPIIDFALLAALPDSAEASAAAAKTVQLLRMIFAIGAIVLVHNLYTVSAPEARWGISLPMVALAAIWMYDLNLYTIGYLSGDWPAEFIAMRGLITMLLVPVFAMATRRNSNWRIRLSRSVTFQSVSLLAIGAYLFGMVLLATALELVGGSYVRMAQITLIFGMSLAAMLVLPSGKFRAWLNVIIAKNFFQHRYDYRAEWMRFAETIGFPSDAAPFHERVIKSLADIFESPAGLLLTRDDESRLVLQARWNWPTADIPTYAGNSLTVPFFERTGHILLMEDVREGEDERVDHAAIPQWLYDENRAWAVVPLVHFGRLAGIAILAKPPIKRRLDWEDLDMMRVVGRQLASYLAEATSQEQLTESRQFEQFNRRFAFVMHDIKNLVSQLSLLARNAEKHASNPEFQADMIETLKGSVGKMNDLLARLSQHSQTRHSAIEPMDVESTVSAVIHAKRLIYPIETDFSPGLFALADAGRVETILNHLLQNAIDATDDGSPIRVSAARQDDWVAIRVIDKGCGMSEAFVVNQLFKPFESTKSGGFGIGAYEARALAQSLGGHLHVDSRLGKGTRMTLLLPATQETPNDNEVDKAA</sequence>
<feature type="transmembrane region" description="Helical" evidence="3">
    <location>
        <begin position="259"/>
        <end position="280"/>
    </location>
</feature>
<evidence type="ECO:0000256" key="2">
    <source>
        <dbReference type="ARBA" id="ARBA00012438"/>
    </source>
</evidence>
<dbReference type="Gene3D" id="3.30.450.40">
    <property type="match status" value="1"/>
</dbReference>
<dbReference type="Gene3D" id="3.30.565.10">
    <property type="entry name" value="Histidine kinase-like ATPase, C-terminal domain"/>
    <property type="match status" value="1"/>
</dbReference>
<proteinExistence type="predicted"/>
<dbReference type="SUPFAM" id="SSF55781">
    <property type="entry name" value="GAF domain-like"/>
    <property type="match status" value="1"/>
</dbReference>
<dbReference type="InterPro" id="IPR005467">
    <property type="entry name" value="His_kinase_dom"/>
</dbReference>
<comment type="caution">
    <text evidence="5">The sequence shown here is derived from an EMBL/GenBank/DDBJ whole genome shotgun (WGS) entry which is preliminary data.</text>
</comment>
<dbReference type="Proteomes" id="UP001597215">
    <property type="component" value="Unassembled WGS sequence"/>
</dbReference>
<gene>
    <name evidence="5" type="primary">prsK</name>
    <name evidence="5" type="ORF">ACFSAG_02180</name>
</gene>
<evidence type="ECO:0000256" key="1">
    <source>
        <dbReference type="ARBA" id="ARBA00000085"/>
    </source>
</evidence>
<dbReference type="PRINTS" id="PR00344">
    <property type="entry name" value="BCTRLSENSOR"/>
</dbReference>
<reference evidence="6" key="1">
    <citation type="journal article" date="2019" name="Int. J. Syst. Evol. Microbiol.">
        <title>The Global Catalogue of Microorganisms (GCM) 10K type strain sequencing project: providing services to taxonomists for standard genome sequencing and annotation.</title>
        <authorList>
            <consortium name="The Broad Institute Genomics Platform"/>
            <consortium name="The Broad Institute Genome Sequencing Center for Infectious Disease"/>
            <person name="Wu L."/>
            <person name="Ma J."/>
        </authorList>
    </citation>
    <scope>NUCLEOTIDE SEQUENCE [LARGE SCALE GENOMIC DNA]</scope>
    <source>
        <strain evidence="6">CGMCC 1.12449</strain>
    </source>
</reference>
<dbReference type="EMBL" id="JBHUEL010000002">
    <property type="protein sequence ID" value="MFD1765650.1"/>
    <property type="molecule type" value="Genomic_DNA"/>
</dbReference>
<evidence type="ECO:0000256" key="3">
    <source>
        <dbReference type="SAM" id="Phobius"/>
    </source>
</evidence>
<feature type="transmembrane region" description="Helical" evidence="3">
    <location>
        <begin position="99"/>
        <end position="121"/>
    </location>
</feature>
<feature type="transmembrane region" description="Helical" evidence="3">
    <location>
        <begin position="197"/>
        <end position="214"/>
    </location>
</feature>
<keyword evidence="3" id="KW-0472">Membrane</keyword>
<dbReference type="CDD" id="cd00075">
    <property type="entry name" value="HATPase"/>
    <property type="match status" value="1"/>
</dbReference>
<feature type="transmembrane region" description="Helical" evidence="3">
    <location>
        <begin position="136"/>
        <end position="154"/>
    </location>
</feature>
<keyword evidence="5" id="KW-0808">Transferase</keyword>
<dbReference type="Pfam" id="PF02518">
    <property type="entry name" value="HATPase_c"/>
    <property type="match status" value="1"/>
</dbReference>
<keyword evidence="3" id="KW-1133">Transmembrane helix</keyword>
<organism evidence="5 6">
    <name type="scientific">Sphingorhabdus buctiana</name>
    <dbReference type="NCBI Taxonomy" id="1508805"/>
    <lineage>
        <taxon>Bacteria</taxon>
        <taxon>Pseudomonadati</taxon>
        <taxon>Pseudomonadota</taxon>
        <taxon>Alphaproteobacteria</taxon>
        <taxon>Sphingomonadales</taxon>
        <taxon>Sphingomonadaceae</taxon>
        <taxon>Sphingorhabdus</taxon>
    </lineage>
</organism>
<feature type="transmembrane region" description="Helical" evidence="3">
    <location>
        <begin position="70"/>
        <end position="87"/>
    </location>
</feature>
<dbReference type="NCBIfam" id="TIGR02916">
    <property type="entry name" value="PEP_his_kin"/>
    <property type="match status" value="1"/>
</dbReference>
<feature type="transmembrane region" description="Helical" evidence="3">
    <location>
        <begin position="6"/>
        <end position="27"/>
    </location>
</feature>
<dbReference type="PROSITE" id="PS50109">
    <property type="entry name" value="HIS_KIN"/>
    <property type="match status" value="1"/>
</dbReference>
<dbReference type="SMART" id="SM00387">
    <property type="entry name" value="HATPase_c"/>
    <property type="match status" value="1"/>
</dbReference>